<gene>
    <name evidence="4" type="ORF">I8J29_08900</name>
</gene>
<dbReference type="InterPro" id="IPR000182">
    <property type="entry name" value="GNAT_dom"/>
</dbReference>
<organism evidence="4 5">
    <name type="scientific">Paenibacillus artemisiicola</name>
    <dbReference type="NCBI Taxonomy" id="1172618"/>
    <lineage>
        <taxon>Bacteria</taxon>
        <taxon>Bacillati</taxon>
        <taxon>Bacillota</taxon>
        <taxon>Bacilli</taxon>
        <taxon>Bacillales</taxon>
        <taxon>Paenibacillaceae</taxon>
        <taxon>Paenibacillus</taxon>
    </lineage>
</organism>
<evidence type="ECO:0000313" key="4">
    <source>
        <dbReference type="EMBL" id="MBO7744310.1"/>
    </source>
</evidence>
<dbReference type="Gene3D" id="3.40.630.30">
    <property type="match status" value="1"/>
</dbReference>
<keyword evidence="5" id="KW-1185">Reference proteome</keyword>
<dbReference type="EC" id="2.3.1.-" evidence="4"/>
<comment type="caution">
    <text evidence="4">The sequence shown here is derived from an EMBL/GenBank/DDBJ whole genome shotgun (WGS) entry which is preliminary data.</text>
</comment>
<keyword evidence="1 4" id="KW-0808">Transferase</keyword>
<keyword evidence="2 4" id="KW-0012">Acyltransferase</keyword>
<dbReference type="CDD" id="cd04301">
    <property type="entry name" value="NAT_SF"/>
    <property type="match status" value="1"/>
</dbReference>
<dbReference type="GO" id="GO:0016746">
    <property type="term" value="F:acyltransferase activity"/>
    <property type="evidence" value="ECO:0007669"/>
    <property type="project" value="UniProtKB-KW"/>
</dbReference>
<evidence type="ECO:0000256" key="1">
    <source>
        <dbReference type="ARBA" id="ARBA00022679"/>
    </source>
</evidence>
<dbReference type="RefSeq" id="WP_208847266.1">
    <property type="nucleotide sequence ID" value="NZ_JAGGDJ010000004.1"/>
</dbReference>
<dbReference type="EMBL" id="JAGGDJ010000004">
    <property type="protein sequence ID" value="MBO7744310.1"/>
    <property type="molecule type" value="Genomic_DNA"/>
</dbReference>
<name>A0ABS3W854_9BACL</name>
<reference evidence="4 5" key="1">
    <citation type="submission" date="2021-03" db="EMBL/GenBank/DDBJ databases">
        <title>Paenibacillus artemisicola MWE-103 whole genome sequence.</title>
        <authorList>
            <person name="Ham Y.J."/>
        </authorList>
    </citation>
    <scope>NUCLEOTIDE SEQUENCE [LARGE SCALE GENOMIC DNA]</scope>
    <source>
        <strain evidence="4 5">MWE-103</strain>
    </source>
</reference>
<accession>A0ABS3W854</accession>
<dbReference type="SUPFAM" id="SSF55729">
    <property type="entry name" value="Acyl-CoA N-acyltransferases (Nat)"/>
    <property type="match status" value="1"/>
</dbReference>
<proteinExistence type="predicted"/>
<dbReference type="InterPro" id="IPR016181">
    <property type="entry name" value="Acyl_CoA_acyltransferase"/>
</dbReference>
<dbReference type="InterPro" id="IPR050832">
    <property type="entry name" value="Bact_Acetyltransf"/>
</dbReference>
<evidence type="ECO:0000313" key="5">
    <source>
        <dbReference type="Proteomes" id="UP000670947"/>
    </source>
</evidence>
<evidence type="ECO:0000256" key="2">
    <source>
        <dbReference type="ARBA" id="ARBA00023315"/>
    </source>
</evidence>
<dbReference type="PANTHER" id="PTHR43877:SF2">
    <property type="entry name" value="AMINOALKYLPHOSPHONATE N-ACETYLTRANSFERASE-RELATED"/>
    <property type="match status" value="1"/>
</dbReference>
<dbReference type="PANTHER" id="PTHR43877">
    <property type="entry name" value="AMINOALKYLPHOSPHONATE N-ACETYLTRANSFERASE-RELATED-RELATED"/>
    <property type="match status" value="1"/>
</dbReference>
<evidence type="ECO:0000259" key="3">
    <source>
        <dbReference type="PROSITE" id="PS51186"/>
    </source>
</evidence>
<dbReference type="Pfam" id="PF13673">
    <property type="entry name" value="Acetyltransf_10"/>
    <property type="match status" value="1"/>
</dbReference>
<dbReference type="PROSITE" id="PS51186">
    <property type="entry name" value="GNAT"/>
    <property type="match status" value="1"/>
</dbReference>
<sequence>MEVIRVASPENLQACLRVRHQVFVLEQHIPASIEVDGKDVLRGESHHLLLADEGKPVATGRWYFQEEGVAKFQRIAVLETHRNRGLGKRIMDEMERQAMELGAASVVLDAQLSAKRFYDRLGYAAISGPFREAGIEHLRMKKPL</sequence>
<dbReference type="Proteomes" id="UP000670947">
    <property type="component" value="Unassembled WGS sequence"/>
</dbReference>
<feature type="domain" description="N-acetyltransferase" evidence="3">
    <location>
        <begin position="2"/>
        <end position="144"/>
    </location>
</feature>
<protein>
    <submittedName>
        <fullName evidence="4">GNAT family N-acetyltransferase</fullName>
        <ecNumber evidence="4">2.3.1.-</ecNumber>
    </submittedName>
</protein>